<dbReference type="Pfam" id="PF00440">
    <property type="entry name" value="TetR_N"/>
    <property type="match status" value="1"/>
</dbReference>
<evidence type="ECO:0000313" key="4">
    <source>
        <dbReference type="EMBL" id="TDE34026.1"/>
    </source>
</evidence>
<sequence length="331" mass="37937">MGKIAHDGIGFPDHQLAVLQCGHLAGRVHREIVRRIQPTESTARVQPVIGQAQLFERPQNLLNIHGCCPSPKTHRRSLLYDFINYHTINIWTASPECVLLETEGIRNFGVQVSTQEQHNSSGAPVPIRRRLSPAARRDEIVSAAVELFAESGFDGSTRDVARGAGITQPLLYRYFPNKESLIEAVYARVFLESWDPAWDDILLDRSLSVRDRFQRFYEAYTESIFRPVWLRLWHFASLRDAEVYSWYKEVVQEQILKPLVRERRIELGCDQDFLVTPVELEAPWLLHGGLLNYGWAQQVAGNDDGDGRAEAIRQMLEMYMLFTEARYATPS</sequence>
<accession>A0A4V2Z6Y6</accession>
<keyword evidence="1 2" id="KW-0238">DNA-binding</keyword>
<reference evidence="4 5" key="1">
    <citation type="submission" date="2019-03" db="EMBL/GenBank/DDBJ databases">
        <authorList>
            <person name="Zhang S."/>
        </authorList>
    </citation>
    <scope>NUCLEOTIDE SEQUENCE [LARGE SCALE GENOMIC DNA]</scope>
    <source>
        <strain evidence="4 5">S4J41</strain>
    </source>
</reference>
<proteinExistence type="predicted"/>
<dbReference type="InterPro" id="IPR050109">
    <property type="entry name" value="HTH-type_TetR-like_transc_reg"/>
</dbReference>
<evidence type="ECO:0000256" key="1">
    <source>
        <dbReference type="ARBA" id="ARBA00023125"/>
    </source>
</evidence>
<dbReference type="InterPro" id="IPR009057">
    <property type="entry name" value="Homeodomain-like_sf"/>
</dbReference>
<dbReference type="PANTHER" id="PTHR30055:SF181">
    <property type="entry name" value="BLR6905 PROTEIN"/>
    <property type="match status" value="1"/>
</dbReference>
<name>A0A4V2Z6Y6_9RHOB</name>
<dbReference type="EMBL" id="SMFP01000023">
    <property type="protein sequence ID" value="TDE34026.1"/>
    <property type="molecule type" value="Genomic_DNA"/>
</dbReference>
<feature type="domain" description="HTH tetR-type" evidence="3">
    <location>
        <begin position="134"/>
        <end position="193"/>
    </location>
</feature>
<protein>
    <submittedName>
        <fullName evidence="4">TetR/AcrR family transcriptional regulator</fullName>
    </submittedName>
</protein>
<dbReference type="GO" id="GO:0000976">
    <property type="term" value="F:transcription cis-regulatory region binding"/>
    <property type="evidence" value="ECO:0007669"/>
    <property type="project" value="TreeGrafter"/>
</dbReference>
<organism evidence="4 5">
    <name type="scientific">Antarcticimicrobium sediminis</name>
    <dbReference type="NCBI Taxonomy" id="2546227"/>
    <lineage>
        <taxon>Bacteria</taxon>
        <taxon>Pseudomonadati</taxon>
        <taxon>Pseudomonadota</taxon>
        <taxon>Alphaproteobacteria</taxon>
        <taxon>Rhodobacterales</taxon>
        <taxon>Paracoccaceae</taxon>
        <taxon>Antarcticimicrobium</taxon>
    </lineage>
</organism>
<dbReference type="PROSITE" id="PS01081">
    <property type="entry name" value="HTH_TETR_1"/>
    <property type="match status" value="1"/>
</dbReference>
<dbReference type="PRINTS" id="PR00455">
    <property type="entry name" value="HTHTETR"/>
</dbReference>
<dbReference type="PROSITE" id="PS50977">
    <property type="entry name" value="HTH_TETR_2"/>
    <property type="match status" value="1"/>
</dbReference>
<evidence type="ECO:0000313" key="5">
    <source>
        <dbReference type="Proteomes" id="UP000294662"/>
    </source>
</evidence>
<dbReference type="InterPro" id="IPR023772">
    <property type="entry name" value="DNA-bd_HTH_TetR-type_CS"/>
</dbReference>
<dbReference type="Proteomes" id="UP000294662">
    <property type="component" value="Unassembled WGS sequence"/>
</dbReference>
<dbReference type="Gene3D" id="1.10.357.10">
    <property type="entry name" value="Tetracycline Repressor, domain 2"/>
    <property type="match status" value="1"/>
</dbReference>
<feature type="DNA-binding region" description="H-T-H motif" evidence="2">
    <location>
        <begin position="156"/>
        <end position="175"/>
    </location>
</feature>
<dbReference type="SUPFAM" id="SSF46689">
    <property type="entry name" value="Homeodomain-like"/>
    <property type="match status" value="1"/>
</dbReference>
<gene>
    <name evidence="4" type="ORF">E1B25_20505</name>
</gene>
<evidence type="ECO:0000259" key="3">
    <source>
        <dbReference type="PROSITE" id="PS50977"/>
    </source>
</evidence>
<dbReference type="AlphaFoldDB" id="A0A4V2Z6Y6"/>
<dbReference type="PANTHER" id="PTHR30055">
    <property type="entry name" value="HTH-TYPE TRANSCRIPTIONAL REGULATOR RUTR"/>
    <property type="match status" value="1"/>
</dbReference>
<evidence type="ECO:0000256" key="2">
    <source>
        <dbReference type="PROSITE-ProRule" id="PRU00335"/>
    </source>
</evidence>
<dbReference type="GO" id="GO:0003700">
    <property type="term" value="F:DNA-binding transcription factor activity"/>
    <property type="evidence" value="ECO:0007669"/>
    <property type="project" value="TreeGrafter"/>
</dbReference>
<keyword evidence="5" id="KW-1185">Reference proteome</keyword>
<dbReference type="InterPro" id="IPR001647">
    <property type="entry name" value="HTH_TetR"/>
</dbReference>
<dbReference type="OrthoDB" id="7465645at2"/>
<comment type="caution">
    <text evidence="4">The sequence shown here is derived from an EMBL/GenBank/DDBJ whole genome shotgun (WGS) entry which is preliminary data.</text>
</comment>